<proteinExistence type="predicted"/>
<protein>
    <submittedName>
        <fullName evidence="1">Uncharacterized protein</fullName>
    </submittedName>
</protein>
<dbReference type="HOGENOM" id="CLU_2916114_0_0_6"/>
<sequence length="61" mass="6764">MVIHICIDIEEIFTFSAGQAGVLPSADFCHNTPIIDRPRAENGCRETCHGANRWIATTHLI</sequence>
<comment type="caution">
    <text evidence="1">The sequence shown here is derived from an EMBL/GenBank/DDBJ whole genome shotgun (WGS) entry which is preliminary data.</text>
</comment>
<accession>G9YCC1</accession>
<name>G9YCC1_HAFAL</name>
<dbReference type="AlphaFoldDB" id="G9YCC1"/>
<dbReference type="Proteomes" id="UP000005959">
    <property type="component" value="Unassembled WGS sequence"/>
</dbReference>
<dbReference type="EMBL" id="AGCI01000100">
    <property type="protein sequence ID" value="EHM38734.1"/>
    <property type="molecule type" value="Genomic_DNA"/>
</dbReference>
<dbReference type="PATRIC" id="fig|1002364.3.peg.3823"/>
<reference evidence="1 2" key="1">
    <citation type="submission" date="2011-08" db="EMBL/GenBank/DDBJ databases">
        <authorList>
            <person name="Weinstock G."/>
            <person name="Sodergren E."/>
            <person name="Clifton S."/>
            <person name="Fulton L."/>
            <person name="Fulton B."/>
            <person name="Courtney L."/>
            <person name="Fronick C."/>
            <person name="Harrison M."/>
            <person name="Strong C."/>
            <person name="Farmer C."/>
            <person name="Delahaunty K."/>
            <person name="Markovic C."/>
            <person name="Hall O."/>
            <person name="Minx P."/>
            <person name="Tomlinson C."/>
            <person name="Mitreva M."/>
            <person name="Hou S."/>
            <person name="Chen J."/>
            <person name="Wollam A."/>
            <person name="Pepin K.H."/>
            <person name="Johnson M."/>
            <person name="Bhonagiri V."/>
            <person name="Zhang X."/>
            <person name="Suruliraj S."/>
            <person name="Warren W."/>
            <person name="Chinwalla A."/>
            <person name="Mardis E.R."/>
            <person name="Wilson R.K."/>
        </authorList>
    </citation>
    <scope>NUCLEOTIDE SEQUENCE [LARGE SCALE GENOMIC DNA]</scope>
    <source>
        <strain evidence="1 2">ATCC 51873</strain>
    </source>
</reference>
<evidence type="ECO:0000313" key="2">
    <source>
        <dbReference type="Proteomes" id="UP000005959"/>
    </source>
</evidence>
<organism evidence="1 2">
    <name type="scientific">Hafnia alvei ATCC 51873</name>
    <dbReference type="NCBI Taxonomy" id="1002364"/>
    <lineage>
        <taxon>Bacteria</taxon>
        <taxon>Pseudomonadati</taxon>
        <taxon>Pseudomonadota</taxon>
        <taxon>Gammaproteobacteria</taxon>
        <taxon>Enterobacterales</taxon>
        <taxon>Hafniaceae</taxon>
        <taxon>Hafnia</taxon>
    </lineage>
</organism>
<gene>
    <name evidence="1" type="ORF">HMPREF0454_04254</name>
</gene>
<evidence type="ECO:0000313" key="1">
    <source>
        <dbReference type="EMBL" id="EHM38734.1"/>
    </source>
</evidence>